<protein>
    <submittedName>
        <fullName evidence="1">Uncharacterized protein</fullName>
    </submittedName>
</protein>
<organism evidence="1 2">
    <name type="scientific">Naganishia friedmannii</name>
    <dbReference type="NCBI Taxonomy" id="89922"/>
    <lineage>
        <taxon>Eukaryota</taxon>
        <taxon>Fungi</taxon>
        <taxon>Dikarya</taxon>
        <taxon>Basidiomycota</taxon>
        <taxon>Agaricomycotina</taxon>
        <taxon>Tremellomycetes</taxon>
        <taxon>Filobasidiales</taxon>
        <taxon>Filobasidiaceae</taxon>
        <taxon>Naganishia</taxon>
    </lineage>
</organism>
<accession>A0ACC2W2J7</accession>
<evidence type="ECO:0000313" key="1">
    <source>
        <dbReference type="EMBL" id="KAJ9105449.1"/>
    </source>
</evidence>
<proteinExistence type="predicted"/>
<dbReference type="Proteomes" id="UP001227268">
    <property type="component" value="Unassembled WGS sequence"/>
</dbReference>
<reference evidence="1" key="1">
    <citation type="submission" date="2023-04" db="EMBL/GenBank/DDBJ databases">
        <title>Draft Genome sequencing of Naganishia species isolated from polar environments using Oxford Nanopore Technology.</title>
        <authorList>
            <person name="Leo P."/>
            <person name="Venkateswaran K."/>
        </authorList>
    </citation>
    <scope>NUCLEOTIDE SEQUENCE</scope>
    <source>
        <strain evidence="1">MNA-CCFEE 5423</strain>
    </source>
</reference>
<gene>
    <name evidence="1" type="ORF">QFC21_001820</name>
</gene>
<evidence type="ECO:0000313" key="2">
    <source>
        <dbReference type="Proteomes" id="UP001227268"/>
    </source>
</evidence>
<keyword evidence="2" id="KW-1185">Reference proteome</keyword>
<name>A0ACC2W2J7_9TREE</name>
<dbReference type="EMBL" id="JASBWT010000004">
    <property type="protein sequence ID" value="KAJ9105449.1"/>
    <property type="molecule type" value="Genomic_DNA"/>
</dbReference>
<comment type="caution">
    <text evidence="1">The sequence shown here is derived from an EMBL/GenBank/DDBJ whole genome shotgun (WGS) entry which is preliminary data.</text>
</comment>
<sequence>MPAGSSDPRFAGVATDPRFRRPKQKAVKVEIDARFKEVLESNEFGGPGSVSGKKGRRLDKYGRPLASSHHQDQLKSFYRLKSPEAGAEEQEDGKAVAEKPSAGFVDYARGEGLLDSSGSEDESGEDDVGSDDDEEGVIEVGMGRRQTKIPGQSLDTEDEEDEDEDDLDIDLSEDEDDATAAQAIVDAAKKASASESKKRQAQHVSSIPTEEAIQLADAQAAEAEEADLIEPTKRVAIVNLDWDNMRAIDLYTVFNSIINSYRPDARTSRGSADPLSAKKKLVVPKGKLLSVRVFPSEFGKERMAKEEVEGPAAEVFGSRFKHEKRNGQSSHRRARAVSEDDEEDDYDNDELSGDQELEDGSGSEQEEDFDQDENGEGGEDEEDIGFLSLEDDEADEDEDEDDDDPTELDMGSDDGSEASDIPEGDVDMDKLREYQLERLRYYYAIATFSDISAAEYILNECNGTEFERTANVFDMMYVPNDTEFDVDEARDEATEEAKGYKGNDFVTDALRHSRVKLTWDQDDPNRVKVLRRPMTKQEIEEEDFKAYLASGTEDEESDLEEGDSSTKPIGKSSNVNKARLQGKALRDLLLNGGDDEADVWGKHGGTGNPFGALEPDDFGGEGGEMEVTFKSGLSKKGGAALSGDADAEEDMTTLERYRARLKEKMNRKKEKKELKASTKAVKEAEEGEGKYIASKASEEDDFFNDDGGDENAGQDFFEDDAPEPSSKQTKAAQPGKSTKQSKQRDEVDQTKSKPRQEATAADLSILAGVDEAKHFSMQDIIKAEKDAGKKKRKRSKKSKGVEKDVELGDEGFDINVKDDRFKVLHEEPAFAIDPSNPHFVKTKGMSKLLQEGTKRRQQQAVVTAAQALQQTASRKQKTPTGAQPAFGLPQVVAATSALGPSTTDGSGDQNLLDLVAHVKRKLGDENPSSGADQGGKKKRKRR</sequence>